<evidence type="ECO:0000256" key="5">
    <source>
        <dbReference type="ARBA" id="ARBA00048200"/>
    </source>
</evidence>
<organism evidence="8 9">
    <name type="scientific">Paracidovorax konjaci</name>
    <dbReference type="NCBI Taxonomy" id="32040"/>
    <lineage>
        <taxon>Bacteria</taxon>
        <taxon>Pseudomonadati</taxon>
        <taxon>Pseudomonadota</taxon>
        <taxon>Betaproteobacteria</taxon>
        <taxon>Burkholderiales</taxon>
        <taxon>Comamonadaceae</taxon>
        <taxon>Paracidovorax</taxon>
    </lineage>
</organism>
<dbReference type="AlphaFoldDB" id="A0A1I1YPJ3"/>
<comment type="cofactor">
    <cofactor evidence="6">
        <name>Mg(2+)</name>
        <dbReference type="ChEBI" id="CHEBI:18420"/>
    </cofactor>
    <text evidence="6">Binds 1 Mg(2+) ion per monomer.</text>
</comment>
<evidence type="ECO:0000256" key="3">
    <source>
        <dbReference type="ARBA" id="ARBA00012929"/>
    </source>
</evidence>
<dbReference type="PANTHER" id="PTHR10491">
    <property type="entry name" value="DTDP-4-DEHYDRORHAMNOSE REDUCTASE"/>
    <property type="match status" value="1"/>
</dbReference>
<dbReference type="STRING" id="32040.SAMN04489710_11934"/>
<dbReference type="GO" id="GO:0008831">
    <property type="term" value="F:dTDP-4-dehydrorhamnose reductase activity"/>
    <property type="evidence" value="ECO:0007669"/>
    <property type="project" value="UniProtKB-EC"/>
</dbReference>
<reference evidence="9" key="1">
    <citation type="submission" date="2016-10" db="EMBL/GenBank/DDBJ databases">
        <authorList>
            <person name="Varghese N."/>
            <person name="Submissions S."/>
        </authorList>
    </citation>
    <scope>NUCLEOTIDE SEQUENCE [LARGE SCALE GENOMIC DNA]</scope>
    <source>
        <strain evidence="9">DSM 7481</strain>
    </source>
</reference>
<dbReference type="InterPro" id="IPR005913">
    <property type="entry name" value="dTDP_dehydrorham_reduct"/>
</dbReference>
<evidence type="ECO:0000256" key="1">
    <source>
        <dbReference type="ARBA" id="ARBA00004781"/>
    </source>
</evidence>
<dbReference type="InterPro" id="IPR029903">
    <property type="entry name" value="RmlD-like-bd"/>
</dbReference>
<comment type="function">
    <text evidence="6">Catalyzes the reduction of dTDP-6-deoxy-L-lyxo-4-hexulose to yield dTDP-L-rhamnose.</text>
</comment>
<keyword evidence="9" id="KW-1185">Reference proteome</keyword>
<comment type="pathway">
    <text evidence="1 6">Carbohydrate biosynthesis; dTDP-L-rhamnose biosynthesis.</text>
</comment>
<accession>A0A1I1YPJ3</accession>
<dbReference type="GO" id="GO:0019305">
    <property type="term" value="P:dTDP-rhamnose biosynthetic process"/>
    <property type="evidence" value="ECO:0007669"/>
    <property type="project" value="UniProtKB-UniPathway"/>
</dbReference>
<dbReference type="InterPro" id="IPR036291">
    <property type="entry name" value="NAD(P)-bd_dom_sf"/>
</dbReference>
<evidence type="ECO:0000259" key="7">
    <source>
        <dbReference type="Pfam" id="PF04321"/>
    </source>
</evidence>
<dbReference type="Gene3D" id="3.40.50.720">
    <property type="entry name" value="NAD(P)-binding Rossmann-like Domain"/>
    <property type="match status" value="1"/>
</dbReference>
<dbReference type="Pfam" id="PF04321">
    <property type="entry name" value="RmlD_sub_bind"/>
    <property type="match status" value="1"/>
</dbReference>
<proteinExistence type="inferred from homology"/>
<evidence type="ECO:0000313" key="9">
    <source>
        <dbReference type="Proteomes" id="UP000199517"/>
    </source>
</evidence>
<feature type="domain" description="RmlD-like substrate binding" evidence="7">
    <location>
        <begin position="14"/>
        <end position="299"/>
    </location>
</feature>
<protein>
    <recommendedName>
        <fullName evidence="4 6">dTDP-4-dehydrorhamnose reductase</fullName>
        <ecNumber evidence="3 6">1.1.1.133</ecNumber>
    </recommendedName>
</protein>
<dbReference type="UniPathway" id="UPA00124"/>
<name>A0A1I1YPJ3_9BURK</name>
<comment type="catalytic activity">
    <reaction evidence="5 6">
        <text>dTDP-beta-L-rhamnose + NADP(+) = dTDP-4-dehydro-beta-L-rhamnose + NADPH + H(+)</text>
        <dbReference type="Rhea" id="RHEA:21796"/>
        <dbReference type="ChEBI" id="CHEBI:15378"/>
        <dbReference type="ChEBI" id="CHEBI:57510"/>
        <dbReference type="ChEBI" id="CHEBI:57783"/>
        <dbReference type="ChEBI" id="CHEBI:58349"/>
        <dbReference type="ChEBI" id="CHEBI:62830"/>
        <dbReference type="EC" id="1.1.1.133"/>
    </reaction>
</comment>
<dbReference type="RefSeq" id="WP_092956894.1">
    <property type="nucleotide sequence ID" value="NZ_FOMQ01000019.1"/>
</dbReference>
<dbReference type="EMBL" id="FOMQ01000019">
    <property type="protein sequence ID" value="SFE21359.1"/>
    <property type="molecule type" value="Genomic_DNA"/>
</dbReference>
<evidence type="ECO:0000256" key="6">
    <source>
        <dbReference type="RuleBase" id="RU364082"/>
    </source>
</evidence>
<dbReference type="Proteomes" id="UP000199517">
    <property type="component" value="Unassembled WGS sequence"/>
</dbReference>
<dbReference type="SUPFAM" id="SSF51735">
    <property type="entry name" value="NAD(P)-binding Rossmann-fold domains"/>
    <property type="match status" value="1"/>
</dbReference>
<dbReference type="PANTHER" id="PTHR10491:SF4">
    <property type="entry name" value="METHIONINE ADENOSYLTRANSFERASE 2 SUBUNIT BETA"/>
    <property type="match status" value="1"/>
</dbReference>
<gene>
    <name evidence="8" type="ORF">SAMN04489710_11934</name>
</gene>
<keyword evidence="6" id="KW-0521">NADP</keyword>
<evidence type="ECO:0000256" key="2">
    <source>
        <dbReference type="ARBA" id="ARBA00010944"/>
    </source>
</evidence>
<evidence type="ECO:0000256" key="4">
    <source>
        <dbReference type="ARBA" id="ARBA00017099"/>
    </source>
</evidence>
<evidence type="ECO:0000313" key="8">
    <source>
        <dbReference type="EMBL" id="SFE21359.1"/>
    </source>
</evidence>
<dbReference type="EC" id="1.1.1.133" evidence="3 6"/>
<dbReference type="OrthoDB" id="9803892at2"/>
<comment type="similarity">
    <text evidence="2 6">Belongs to the dTDP-4-dehydrorhamnose reductase family.</text>
</comment>
<dbReference type="Gene3D" id="3.90.25.10">
    <property type="entry name" value="UDP-galactose 4-epimerase, domain 1"/>
    <property type="match status" value="1"/>
</dbReference>
<keyword evidence="6" id="KW-0560">Oxidoreductase</keyword>
<sequence>MRESNELSALGGSRILITGAGGMLGRALARHLAEHVPTALVAALDRQAFDVRQREQARALRTWQPDIVIHCAVCSDVNWCEDHADEAAQVQLEGTRHVVELARDCGARFFYPQTFLIYDGSVPVDEATPPNPLSAYARLKLEAEHIVLESFPGALSVRMGGFFGEHGRDKNFVGKLVPHLAGLLRAGVDRMEIGDRIWQPTLTDDLAYNSLLLLARGETGRFCMASHGQASFFALAREIVLRLGLDRRIEIACVPAETMARKEKAVRPDAVVMRNAALQSRGLDRQRPWQDSLAAYLDHPYFTGMFAP</sequence>